<comment type="caution">
    <text evidence="1">The sequence shown here is derived from an EMBL/GenBank/DDBJ whole genome shotgun (WGS) entry which is preliminary data.</text>
</comment>
<gene>
    <name evidence="1" type="ORF">AO384_1722</name>
</gene>
<proteinExistence type="predicted"/>
<dbReference type="EMBL" id="LXHC01000027">
    <property type="protein sequence ID" value="OAU94930.1"/>
    <property type="molecule type" value="Genomic_DNA"/>
</dbReference>
<reference evidence="1 2" key="1">
    <citation type="journal article" date="2016" name="Genome Biol. Evol.">
        <title>Comparative Genomic Analyses of the Moraxella catarrhalis Serosensitive and Seroresistant Lineages Demonstrate Their Independent Evolution.</title>
        <authorList>
            <person name="Earl J.P."/>
            <person name="de Vries S.P."/>
            <person name="Ahmed A."/>
            <person name="Powell E."/>
            <person name="Schultz M.P."/>
            <person name="Hermans P.W."/>
            <person name="Hill D.J."/>
            <person name="Zhou Z."/>
            <person name="Constantinidou C.I."/>
            <person name="Hu F.Z."/>
            <person name="Bootsma H.J."/>
            <person name="Ehrlich G.D."/>
        </authorList>
    </citation>
    <scope>NUCLEOTIDE SEQUENCE [LARGE SCALE GENOMIC DNA]</scope>
    <source>
        <strain evidence="1 2">Z7542</strain>
    </source>
</reference>
<name>A0A198UEZ0_MORCA</name>
<accession>A0A198UEZ0</accession>
<organism evidence="1 2">
    <name type="scientific">Moraxella catarrhalis</name>
    <name type="common">Branhamella catarrhalis</name>
    <dbReference type="NCBI Taxonomy" id="480"/>
    <lineage>
        <taxon>Bacteria</taxon>
        <taxon>Pseudomonadati</taxon>
        <taxon>Pseudomonadota</taxon>
        <taxon>Gammaproteobacteria</taxon>
        <taxon>Moraxellales</taxon>
        <taxon>Moraxellaceae</taxon>
        <taxon>Moraxella</taxon>
    </lineage>
</organism>
<keyword evidence="2" id="KW-1185">Reference proteome</keyword>
<dbReference type="PATRIC" id="fig|480.237.peg.1441"/>
<dbReference type="Proteomes" id="UP000078228">
    <property type="component" value="Unassembled WGS sequence"/>
</dbReference>
<evidence type="ECO:0000313" key="2">
    <source>
        <dbReference type="Proteomes" id="UP000078228"/>
    </source>
</evidence>
<dbReference type="AlphaFoldDB" id="A0A198UEZ0"/>
<protein>
    <submittedName>
        <fullName evidence="1">Uncharacterized protein</fullName>
    </submittedName>
</protein>
<evidence type="ECO:0000313" key="1">
    <source>
        <dbReference type="EMBL" id="OAU94930.1"/>
    </source>
</evidence>
<sequence>MILNGDYVSILAVRSMTFCVEVQPKIEKTAVPIAKTKGIFS</sequence>